<keyword evidence="6" id="KW-0813">Transport</keyword>
<evidence type="ECO:0000256" key="4">
    <source>
        <dbReference type="ARBA" id="ARBA00023136"/>
    </source>
</evidence>
<feature type="transmembrane region" description="Helical" evidence="6">
    <location>
        <begin position="36"/>
        <end position="54"/>
    </location>
</feature>
<keyword evidence="4 6" id="KW-0472">Membrane</keyword>
<keyword evidence="6" id="KW-0407">Ion channel</keyword>
<evidence type="ECO:0000256" key="7">
    <source>
        <dbReference type="SAM" id="MobiDB-lite"/>
    </source>
</evidence>
<evidence type="ECO:0000313" key="8">
    <source>
        <dbReference type="EMBL" id="KIH58585.1"/>
    </source>
</evidence>
<comment type="subcellular location">
    <subcellularLocation>
        <location evidence="6">Cell membrane</location>
        <topology evidence="6">Multi-pass membrane protein</topology>
    </subcellularLocation>
    <subcellularLocation>
        <location evidence="1">Membrane</location>
    </subcellularLocation>
</comment>
<organism evidence="8 9">
    <name type="scientific">Ancylostoma duodenale</name>
    <dbReference type="NCBI Taxonomy" id="51022"/>
    <lineage>
        <taxon>Eukaryota</taxon>
        <taxon>Metazoa</taxon>
        <taxon>Ecdysozoa</taxon>
        <taxon>Nematoda</taxon>
        <taxon>Chromadorea</taxon>
        <taxon>Rhabditida</taxon>
        <taxon>Rhabditina</taxon>
        <taxon>Rhabditomorpha</taxon>
        <taxon>Strongyloidea</taxon>
        <taxon>Ancylostomatidae</taxon>
        <taxon>Ancylostomatinae</taxon>
        <taxon>Ancylostoma</taxon>
    </lineage>
</organism>
<feature type="region of interest" description="Disordered" evidence="7">
    <location>
        <begin position="486"/>
        <end position="548"/>
    </location>
</feature>
<reference evidence="8 9" key="1">
    <citation type="submission" date="2013-12" db="EMBL/GenBank/DDBJ databases">
        <title>Draft genome of the parsitic nematode Ancylostoma duodenale.</title>
        <authorList>
            <person name="Mitreva M."/>
        </authorList>
    </citation>
    <scope>NUCLEOTIDE SEQUENCE [LARGE SCALE GENOMIC DNA]</scope>
    <source>
        <strain evidence="8 9">Zhejiang</strain>
    </source>
</reference>
<protein>
    <recommendedName>
        <fullName evidence="6">Bestrophin homolog</fullName>
    </recommendedName>
</protein>
<gene>
    <name evidence="8" type="ORF">ANCDUO_11205</name>
</gene>
<proteinExistence type="inferred from homology"/>
<dbReference type="GO" id="GO:0005254">
    <property type="term" value="F:chloride channel activity"/>
    <property type="evidence" value="ECO:0007669"/>
    <property type="project" value="UniProtKB-KW"/>
</dbReference>
<keyword evidence="6" id="KW-0868">Chloride</keyword>
<evidence type="ECO:0000313" key="9">
    <source>
        <dbReference type="Proteomes" id="UP000054047"/>
    </source>
</evidence>
<feature type="transmembrane region" description="Helical" evidence="6">
    <location>
        <begin position="75"/>
        <end position="94"/>
    </location>
</feature>
<dbReference type="InterPro" id="IPR000615">
    <property type="entry name" value="Bestrophin"/>
</dbReference>
<dbReference type="GO" id="GO:0034707">
    <property type="term" value="C:chloride channel complex"/>
    <property type="evidence" value="ECO:0007669"/>
    <property type="project" value="UniProtKB-KW"/>
</dbReference>
<evidence type="ECO:0000256" key="2">
    <source>
        <dbReference type="ARBA" id="ARBA00022692"/>
    </source>
</evidence>
<keyword evidence="6" id="KW-1003">Cell membrane</keyword>
<keyword evidence="2 6" id="KW-0812">Transmembrane</keyword>
<dbReference type="AlphaFoldDB" id="A0A0C2GBZ3"/>
<dbReference type="PANTHER" id="PTHR10736">
    <property type="entry name" value="BESTROPHIN"/>
    <property type="match status" value="1"/>
</dbReference>
<keyword evidence="6" id="KW-0406">Ion transport</keyword>
<feature type="transmembrane region" description="Helical" evidence="6">
    <location>
        <begin position="235"/>
        <end position="254"/>
    </location>
</feature>
<comment type="function">
    <text evidence="6">Forms chloride channels.</text>
</comment>
<keyword evidence="3 6" id="KW-1133">Transmembrane helix</keyword>
<evidence type="ECO:0000256" key="1">
    <source>
        <dbReference type="ARBA" id="ARBA00004370"/>
    </source>
</evidence>
<sequence>MPYNYQYDMATSKATVVFKLLFRWRGSVWRAVYVEYFIWLSAYAILSCVYRFALNIEQQGKFEKFAEFCDKRLSYIPMNFMLGFFVTVVVNRWVTQFANLGMIDNIALFTSQLVKGNDDRGKNLRRNIVRYCVASQCLVFRDIHLGVRRRFPTLETMVAAGFLQKHELEKFMECKSRYAKYWLPFNWALHLLNVALEEKRLDGDIPRNAIAQEIRSFRTGLSLIWTYDWVPLPVMYPQLVFMAVHTYFFVCVFSRQFIITPTAANYTVVDLYFPIMSSLEFIFYVGWMKVAMELLNPFGEDDDDFDCNFLLDRNLTISLTAVDEAFDDIPDVKPDIFWDDTVSPLYSQETAGRAVNFYVGSANRAELSEDVTEIKMVPHPTNEKFDQYIKKPVRRRRTSIVSVVKTPQCETPASERKRSGSHLLHPLTLFQRKPATTIGMEEAARVNAKPRSSTDVADDHMRTASYLNPTFFIETGELDRTPSPLEPNGIGHLHVEPKTTSSARNPSTTLNDFWNVPNTPERSTNPGRLDGCNEGGNRMMPSTKKKPP</sequence>
<dbReference type="InterPro" id="IPR021134">
    <property type="entry name" value="Bestrophin-like"/>
</dbReference>
<evidence type="ECO:0000256" key="3">
    <source>
        <dbReference type="ARBA" id="ARBA00022989"/>
    </source>
</evidence>
<accession>A0A0C2GBZ3</accession>
<evidence type="ECO:0000256" key="5">
    <source>
        <dbReference type="ARBA" id="ARBA00034769"/>
    </source>
</evidence>
<dbReference type="EMBL" id="KN732958">
    <property type="protein sequence ID" value="KIH58585.1"/>
    <property type="molecule type" value="Genomic_DNA"/>
</dbReference>
<dbReference type="Proteomes" id="UP000054047">
    <property type="component" value="Unassembled WGS sequence"/>
</dbReference>
<feature type="transmembrane region" description="Helical" evidence="6">
    <location>
        <begin position="266"/>
        <end position="287"/>
    </location>
</feature>
<dbReference type="OrthoDB" id="201595at2759"/>
<comment type="similarity">
    <text evidence="5 6">Belongs to the anion channel-forming bestrophin (TC 1.A.46) family. Calcium-sensitive chloride channel subfamily.</text>
</comment>
<dbReference type="Pfam" id="PF01062">
    <property type="entry name" value="Bestrophin"/>
    <property type="match status" value="1"/>
</dbReference>
<name>A0A0C2GBZ3_9BILA</name>
<dbReference type="PANTHER" id="PTHR10736:SF21">
    <property type="entry name" value="BESTROPHIN HOMOLOG"/>
    <property type="match status" value="1"/>
</dbReference>
<keyword evidence="6" id="KW-0869">Chloride channel</keyword>
<feature type="compositionally biased region" description="Polar residues" evidence="7">
    <location>
        <begin position="498"/>
        <end position="526"/>
    </location>
</feature>
<evidence type="ECO:0000256" key="6">
    <source>
        <dbReference type="RuleBase" id="RU363126"/>
    </source>
</evidence>
<dbReference type="GO" id="GO:0005886">
    <property type="term" value="C:plasma membrane"/>
    <property type="evidence" value="ECO:0007669"/>
    <property type="project" value="UniProtKB-SubCell"/>
</dbReference>
<keyword evidence="9" id="KW-1185">Reference proteome</keyword>